<protein>
    <submittedName>
        <fullName evidence="1">Uncharacterized protein</fullName>
    </submittedName>
</protein>
<sequence>MSEAIAINSNDTILVDFLDSKKNKVIFLASCFGTVLSGKSYVDDLIKSNVDTIITYRGLKENGFAECSWFILLNYFGFQYDEIVRIINKKSEKRTVDAPRYSLIGSSENALTFSPYCEYRFEDNHILCHTENENQFYFGKCKLPLNKNGKEV</sequence>
<reference evidence="1 2" key="1">
    <citation type="submission" date="2017-07" db="EMBL/GenBank/DDBJ databases">
        <title>Whole genome sequence of Streptococcus tigurinus, strain osk_001, isolated from post-mortem material.</title>
        <authorList>
            <person name="Yoshizawa H."/>
            <person name="Motooka D."/>
            <person name="Katada R."/>
            <person name="Matsumoto Y."/>
            <person name="Nakamura S."/>
            <person name="Morii E."/>
            <person name="Iida T."/>
            <person name="Matsumoto H."/>
        </authorList>
    </citation>
    <scope>NUCLEOTIDE SEQUENCE [LARGE SCALE GENOMIC DNA]</scope>
    <source>
        <strain evidence="2">osk_001</strain>
    </source>
</reference>
<dbReference type="Proteomes" id="UP000218665">
    <property type="component" value="Chromosome"/>
</dbReference>
<dbReference type="AlphaFoldDB" id="A0A224A690"/>
<gene>
    <name evidence="1" type="ORF">STO1_007480</name>
</gene>
<organism evidence="1 2">
    <name type="scientific">Streptococcus oralis subsp. tigurinus</name>
    <dbReference type="NCBI Taxonomy" id="1077464"/>
    <lineage>
        <taxon>Bacteria</taxon>
        <taxon>Bacillati</taxon>
        <taxon>Bacillota</taxon>
        <taxon>Bacilli</taxon>
        <taxon>Lactobacillales</taxon>
        <taxon>Streptococcaceae</taxon>
        <taxon>Streptococcus</taxon>
    </lineage>
</organism>
<evidence type="ECO:0000313" key="1">
    <source>
        <dbReference type="EMBL" id="BBA08352.1"/>
    </source>
</evidence>
<dbReference type="EMBL" id="AP018338">
    <property type="protein sequence ID" value="BBA08352.1"/>
    <property type="molecule type" value="Genomic_DNA"/>
</dbReference>
<name>A0A224A690_STROR</name>
<accession>A0A224A690</accession>
<dbReference type="RefSeq" id="WP_225915779.1">
    <property type="nucleotide sequence ID" value="NZ_AP018338.1"/>
</dbReference>
<proteinExistence type="predicted"/>
<evidence type="ECO:0000313" key="2">
    <source>
        <dbReference type="Proteomes" id="UP000218665"/>
    </source>
</evidence>